<feature type="signal peptide" evidence="1">
    <location>
        <begin position="1"/>
        <end position="24"/>
    </location>
</feature>
<feature type="chain" id="PRO_5015688831" description="Lipoprotein" evidence="1">
    <location>
        <begin position="25"/>
        <end position="135"/>
    </location>
</feature>
<accession>A0A2U4EUR7</accession>
<proteinExistence type="predicted"/>
<protein>
    <recommendedName>
        <fullName evidence="4">Lipoprotein</fullName>
    </recommendedName>
</protein>
<reference evidence="2 3" key="1">
    <citation type="submission" date="2012-07" db="EMBL/GenBank/DDBJ databases">
        <title>Genome sequence of Brachyspira sp. 30446, isolated from a pig with mucohaemorrhagic colitis.</title>
        <authorList>
            <person name="Rubin J.E."/>
            <person name="Fernando C."/>
            <person name="Harding J.C.S."/>
            <person name="Hill J.E."/>
        </authorList>
    </citation>
    <scope>NUCLEOTIDE SEQUENCE [LARGE SCALE GENOMIC DNA]</scope>
    <source>
        <strain evidence="2 3">30446</strain>
    </source>
</reference>
<dbReference type="RefSeq" id="WP_008725308.1">
    <property type="nucleotide sequence ID" value="NZ_JH994111.1"/>
</dbReference>
<organism evidence="2 3">
    <name type="scientific">Brachyspira hampsonii 30446</name>
    <dbReference type="NCBI Taxonomy" id="1289135"/>
    <lineage>
        <taxon>Bacteria</taxon>
        <taxon>Pseudomonadati</taxon>
        <taxon>Spirochaetota</taxon>
        <taxon>Spirochaetia</taxon>
        <taxon>Brachyspirales</taxon>
        <taxon>Brachyspiraceae</taxon>
        <taxon>Brachyspira</taxon>
    </lineage>
</organism>
<dbReference type="Proteomes" id="UP000011663">
    <property type="component" value="Unassembled WGS sequence"/>
</dbReference>
<dbReference type="PROSITE" id="PS51257">
    <property type="entry name" value="PROKAR_LIPOPROTEIN"/>
    <property type="match status" value="1"/>
</dbReference>
<dbReference type="OrthoDB" id="307836at2"/>
<evidence type="ECO:0000256" key="1">
    <source>
        <dbReference type="SAM" id="SignalP"/>
    </source>
</evidence>
<dbReference type="AlphaFoldDB" id="A0A2U4EUR7"/>
<name>A0A2U4EUR7_9SPIR</name>
<evidence type="ECO:0000313" key="2">
    <source>
        <dbReference type="EMBL" id="EKV56355.1"/>
    </source>
</evidence>
<sequence length="135" mass="15409">MKYILIVLSILIFISCKSTNTQMAAIPEEIHNKETTSLPKAITLRDRAGYYKSKSPYFTFNVDLKENGYANVVLKGWMVYRGIVKVGDPNSEAKKFRLDIDNITYVILEFKDLENAKASVILKNVVQQVLDMDKI</sequence>
<evidence type="ECO:0000313" key="3">
    <source>
        <dbReference type="Proteomes" id="UP000011663"/>
    </source>
</evidence>
<keyword evidence="1" id="KW-0732">Signal</keyword>
<dbReference type="STRING" id="1289135.A966_10937"/>
<comment type="caution">
    <text evidence="2">The sequence shown here is derived from an EMBL/GenBank/DDBJ whole genome shotgun (WGS) entry which is preliminary data.</text>
</comment>
<evidence type="ECO:0008006" key="4">
    <source>
        <dbReference type="Google" id="ProtNLM"/>
    </source>
</evidence>
<dbReference type="GeneID" id="66488591"/>
<dbReference type="EMBL" id="ALNZ01000032">
    <property type="protein sequence ID" value="EKV56355.1"/>
    <property type="molecule type" value="Genomic_DNA"/>
</dbReference>
<gene>
    <name evidence="2" type="ORF">A966_10937</name>
</gene>